<feature type="compositionally biased region" description="Basic and acidic residues" evidence="1">
    <location>
        <begin position="14"/>
        <end position="23"/>
    </location>
</feature>
<comment type="caution">
    <text evidence="2">The sequence shown here is derived from an EMBL/GenBank/DDBJ whole genome shotgun (WGS) entry which is preliminary data.</text>
</comment>
<protein>
    <submittedName>
        <fullName evidence="2">Uncharacterized protein</fullName>
    </submittedName>
</protein>
<proteinExistence type="predicted"/>
<evidence type="ECO:0000313" key="2">
    <source>
        <dbReference type="EMBL" id="GBP62766.1"/>
    </source>
</evidence>
<feature type="region of interest" description="Disordered" evidence="1">
    <location>
        <begin position="1"/>
        <end position="33"/>
    </location>
</feature>
<accession>A0A4C1XFW8</accession>
<dbReference type="Proteomes" id="UP000299102">
    <property type="component" value="Unassembled WGS sequence"/>
</dbReference>
<sequence>MLKKDSSSTSGWYRNHEQNRGQDQEGNVHGYRHISRSPRARFLAYDTVIKSIKVTRPVARGASALAPSAMYRSLVKSGSSSLIKTAVFEPINTGFAISLCLGGHITPSAVPDIAIA</sequence>
<dbReference type="EMBL" id="BGZK01000849">
    <property type="protein sequence ID" value="GBP62766.1"/>
    <property type="molecule type" value="Genomic_DNA"/>
</dbReference>
<name>A0A4C1XFW8_EUMVA</name>
<organism evidence="2 3">
    <name type="scientific">Eumeta variegata</name>
    <name type="common">Bagworm moth</name>
    <name type="synonym">Eumeta japonica</name>
    <dbReference type="NCBI Taxonomy" id="151549"/>
    <lineage>
        <taxon>Eukaryota</taxon>
        <taxon>Metazoa</taxon>
        <taxon>Ecdysozoa</taxon>
        <taxon>Arthropoda</taxon>
        <taxon>Hexapoda</taxon>
        <taxon>Insecta</taxon>
        <taxon>Pterygota</taxon>
        <taxon>Neoptera</taxon>
        <taxon>Endopterygota</taxon>
        <taxon>Lepidoptera</taxon>
        <taxon>Glossata</taxon>
        <taxon>Ditrysia</taxon>
        <taxon>Tineoidea</taxon>
        <taxon>Psychidae</taxon>
        <taxon>Oiketicinae</taxon>
        <taxon>Eumeta</taxon>
    </lineage>
</organism>
<gene>
    <name evidence="2" type="ORF">EVAR_51718_1</name>
</gene>
<keyword evidence="3" id="KW-1185">Reference proteome</keyword>
<evidence type="ECO:0000256" key="1">
    <source>
        <dbReference type="SAM" id="MobiDB-lite"/>
    </source>
</evidence>
<dbReference type="AlphaFoldDB" id="A0A4C1XFW8"/>
<reference evidence="2 3" key="1">
    <citation type="journal article" date="2019" name="Commun. Biol.">
        <title>The bagworm genome reveals a unique fibroin gene that provides high tensile strength.</title>
        <authorList>
            <person name="Kono N."/>
            <person name="Nakamura H."/>
            <person name="Ohtoshi R."/>
            <person name="Tomita M."/>
            <person name="Numata K."/>
            <person name="Arakawa K."/>
        </authorList>
    </citation>
    <scope>NUCLEOTIDE SEQUENCE [LARGE SCALE GENOMIC DNA]</scope>
</reference>
<evidence type="ECO:0000313" key="3">
    <source>
        <dbReference type="Proteomes" id="UP000299102"/>
    </source>
</evidence>